<feature type="compositionally biased region" description="Low complexity" evidence="12">
    <location>
        <begin position="533"/>
        <end position="547"/>
    </location>
</feature>
<dbReference type="CDD" id="cd03337">
    <property type="entry name" value="TCP1_gamma"/>
    <property type="match status" value="1"/>
</dbReference>
<evidence type="ECO:0000256" key="9">
    <source>
        <dbReference type="ARBA" id="ARBA00024677"/>
    </source>
</evidence>
<dbReference type="NCBIfam" id="TIGR02344">
    <property type="entry name" value="chap_CCT_gamma"/>
    <property type="match status" value="1"/>
</dbReference>
<dbReference type="AlphaFoldDB" id="A0A182P508"/>
<dbReference type="FunFam" id="1.10.560.10:FF:000073">
    <property type="entry name" value="T-complex protein 1 subunit gamma"/>
    <property type="match status" value="1"/>
</dbReference>
<keyword evidence="6 10" id="KW-0547">Nucleotide-binding</keyword>
<sequence>MYAPQQPILILSKNTKRESGRKVQLENINAGKTIADLIRTCLGPQAMMKMLMDPMGGIVMTNDGNAILREITVQHPAAKSMIEIARTQDEEVGDGTTSVIVLAGEMLAVAEQFLQQQIHPTVIIRAYREALEDMVRILQDEVSIELDRSDKKRLAEVVKSCVGTKFVGRWSDLAVRIALDAVETVTLSENGRTEIDIKKYAKVEKIPGGSIDDSCVLRGIMLNKDVTHPKMRRYIEKPRIVLLDCPLEYKKGESQTNVEIVGDQDFTKLLQLEEEHVARLCEDIIAVKPDVVFTEKGVSDLAQHFLMKAGITAIRRLRKTDNNRLARACGATIVNRTEELTEKDVGTGAGLFEIKKLGDEYFCFVTECSDPKACTILLRGASKDVLNETERNLQDALHVARNLMLDPKLLPGGGAVEMAVSQALTNKQIQGPYRAVAQALEIIPRTLAQNCGANTIRTLTALRAKHASHPAADGPCTWGIDGETGELVDMKEKNIWEPLSVKLQVYKTAVETAILLLRIDDIVSGSKKKSDDGSGPSPASAAAGMGE</sequence>
<dbReference type="PANTHER" id="PTHR11353">
    <property type="entry name" value="CHAPERONIN"/>
    <property type="match status" value="1"/>
</dbReference>
<dbReference type="GO" id="GO:0051082">
    <property type="term" value="F:unfolded protein binding"/>
    <property type="evidence" value="ECO:0007669"/>
    <property type="project" value="InterPro"/>
</dbReference>
<evidence type="ECO:0000256" key="12">
    <source>
        <dbReference type="SAM" id="MobiDB-lite"/>
    </source>
</evidence>
<dbReference type="NCBIfam" id="NF041082">
    <property type="entry name" value="thermosome_alpha"/>
    <property type="match status" value="1"/>
</dbReference>
<protein>
    <recommendedName>
        <fullName evidence="4 11">T-complex protein 1 subunit gamma</fullName>
    </recommendedName>
</protein>
<dbReference type="NCBIfam" id="NF041083">
    <property type="entry name" value="thermosome_beta"/>
    <property type="match status" value="1"/>
</dbReference>
<dbReference type="InterPro" id="IPR027410">
    <property type="entry name" value="TCP-1-like_intermed_sf"/>
</dbReference>
<dbReference type="GO" id="GO:0140662">
    <property type="term" value="F:ATP-dependent protein folding chaperone"/>
    <property type="evidence" value="ECO:0007669"/>
    <property type="project" value="InterPro"/>
</dbReference>
<comment type="subunit">
    <text evidence="3">Heterooligomeric complex of about 850 to 900 kDa that forms two stacked rings, 12 to 16 nm in diameter.</text>
</comment>
<comment type="function">
    <text evidence="9">Molecular chaperone; assists the folding of proteins upon ATP hydrolysis. Known to play a role, in vitro, in the folding of actin and tubulin.</text>
</comment>
<dbReference type="SUPFAM" id="SSF54849">
    <property type="entry name" value="GroEL-intermediate domain like"/>
    <property type="match status" value="1"/>
</dbReference>
<evidence type="ECO:0000256" key="10">
    <source>
        <dbReference type="RuleBase" id="RU004187"/>
    </source>
</evidence>
<dbReference type="SUPFAM" id="SSF52029">
    <property type="entry name" value="GroEL apical domain-like"/>
    <property type="match status" value="1"/>
</dbReference>
<dbReference type="GO" id="GO:0016887">
    <property type="term" value="F:ATP hydrolysis activity"/>
    <property type="evidence" value="ECO:0007669"/>
    <property type="project" value="InterPro"/>
</dbReference>
<dbReference type="PROSITE" id="PS00751">
    <property type="entry name" value="TCP1_2"/>
    <property type="match status" value="1"/>
</dbReference>
<dbReference type="Pfam" id="PF00118">
    <property type="entry name" value="Cpn60_TCP1"/>
    <property type="match status" value="1"/>
</dbReference>
<dbReference type="Gene3D" id="1.10.560.10">
    <property type="entry name" value="GroEL-like equatorial domain"/>
    <property type="match status" value="1"/>
</dbReference>
<dbReference type="InterPro" id="IPR002423">
    <property type="entry name" value="Cpn60/GroEL/TCP-1"/>
</dbReference>
<dbReference type="GO" id="GO:0005524">
    <property type="term" value="F:ATP binding"/>
    <property type="evidence" value="ECO:0007669"/>
    <property type="project" value="UniProtKB-KW"/>
</dbReference>
<dbReference type="InterPro" id="IPR054827">
    <property type="entry name" value="thermosome_alpha"/>
</dbReference>
<dbReference type="VEuPathDB" id="VectorBase:AEPI001995"/>
<keyword evidence="14" id="KW-1185">Reference proteome</keyword>
<dbReference type="PROSITE" id="PS00750">
    <property type="entry name" value="TCP1_1"/>
    <property type="match status" value="1"/>
</dbReference>
<evidence type="ECO:0000256" key="3">
    <source>
        <dbReference type="ARBA" id="ARBA00011531"/>
    </source>
</evidence>
<dbReference type="FunFam" id="1.10.560.10:FF:000085">
    <property type="entry name" value="T-complex protein 1 subunit gamma"/>
    <property type="match status" value="1"/>
</dbReference>
<evidence type="ECO:0000256" key="6">
    <source>
        <dbReference type="ARBA" id="ARBA00022741"/>
    </source>
</evidence>
<evidence type="ECO:0000256" key="5">
    <source>
        <dbReference type="ARBA" id="ARBA00022490"/>
    </source>
</evidence>
<dbReference type="Gene3D" id="3.30.260.10">
    <property type="entry name" value="TCP-1-like chaperonin intermediate domain"/>
    <property type="match status" value="1"/>
</dbReference>
<dbReference type="PROSITE" id="PS00995">
    <property type="entry name" value="TCP1_3"/>
    <property type="match status" value="1"/>
</dbReference>
<accession>A0A182P508</accession>
<evidence type="ECO:0000256" key="7">
    <source>
        <dbReference type="ARBA" id="ARBA00022840"/>
    </source>
</evidence>
<dbReference type="InterPro" id="IPR017998">
    <property type="entry name" value="Chaperone_TCP-1"/>
</dbReference>
<keyword evidence="5" id="KW-0963">Cytoplasm</keyword>
<evidence type="ECO:0000256" key="8">
    <source>
        <dbReference type="ARBA" id="ARBA00023186"/>
    </source>
</evidence>
<feature type="region of interest" description="Disordered" evidence="12">
    <location>
        <begin position="525"/>
        <end position="547"/>
    </location>
</feature>
<organism evidence="13 14">
    <name type="scientific">Anopheles epiroticus</name>
    <dbReference type="NCBI Taxonomy" id="199890"/>
    <lineage>
        <taxon>Eukaryota</taxon>
        <taxon>Metazoa</taxon>
        <taxon>Ecdysozoa</taxon>
        <taxon>Arthropoda</taxon>
        <taxon>Hexapoda</taxon>
        <taxon>Insecta</taxon>
        <taxon>Pterygota</taxon>
        <taxon>Neoptera</taxon>
        <taxon>Endopterygota</taxon>
        <taxon>Diptera</taxon>
        <taxon>Nematocera</taxon>
        <taxon>Culicoidea</taxon>
        <taxon>Culicidae</taxon>
        <taxon>Anophelinae</taxon>
        <taxon>Anopheles</taxon>
    </lineage>
</organism>
<reference evidence="13" key="2">
    <citation type="submission" date="2020-05" db="UniProtKB">
        <authorList>
            <consortium name="EnsemblMetazoa"/>
        </authorList>
    </citation>
    <scope>IDENTIFICATION</scope>
    <source>
        <strain evidence="13">Epiroticus2</strain>
    </source>
</reference>
<dbReference type="FunFam" id="3.50.7.10:FF:000005">
    <property type="entry name" value="T-complex protein 1 subunit gamma"/>
    <property type="match status" value="1"/>
</dbReference>
<dbReference type="STRING" id="199890.A0A182P508"/>
<evidence type="ECO:0000313" key="13">
    <source>
        <dbReference type="EnsemblMetazoa" id="AEPI001995-PA"/>
    </source>
</evidence>
<keyword evidence="8 10" id="KW-0143">Chaperone</keyword>
<dbReference type="EnsemblMetazoa" id="AEPI001995-RA">
    <property type="protein sequence ID" value="AEPI001995-PA"/>
    <property type="gene ID" value="AEPI001995"/>
</dbReference>
<comment type="similarity">
    <text evidence="2 10">Belongs to the TCP-1 chaperonin family.</text>
</comment>
<dbReference type="Proteomes" id="UP000075885">
    <property type="component" value="Unassembled WGS sequence"/>
</dbReference>
<dbReference type="InterPro" id="IPR053374">
    <property type="entry name" value="TCP-1_chaperonin"/>
</dbReference>
<dbReference type="Gene3D" id="3.50.7.10">
    <property type="entry name" value="GroEL"/>
    <property type="match status" value="1"/>
</dbReference>
<name>A0A182P508_9DIPT</name>
<dbReference type="InterPro" id="IPR027413">
    <property type="entry name" value="GROEL-like_equatorial_sf"/>
</dbReference>
<dbReference type="GO" id="GO:0005832">
    <property type="term" value="C:chaperonin-containing T-complex"/>
    <property type="evidence" value="ECO:0007669"/>
    <property type="project" value="UniProtKB-ARBA"/>
</dbReference>
<dbReference type="InterPro" id="IPR027409">
    <property type="entry name" value="GroEL-like_apical_dom_sf"/>
</dbReference>
<evidence type="ECO:0000256" key="4">
    <source>
        <dbReference type="ARBA" id="ARBA00017187"/>
    </source>
</evidence>
<evidence type="ECO:0000256" key="1">
    <source>
        <dbReference type="ARBA" id="ARBA00004496"/>
    </source>
</evidence>
<evidence type="ECO:0000256" key="2">
    <source>
        <dbReference type="ARBA" id="ARBA00008020"/>
    </source>
</evidence>
<dbReference type="PRINTS" id="PR00304">
    <property type="entry name" value="TCOMPLEXTCP1"/>
</dbReference>
<keyword evidence="7 10" id="KW-0067">ATP-binding</keyword>
<reference evidence="14" key="1">
    <citation type="submission" date="2013-03" db="EMBL/GenBank/DDBJ databases">
        <title>The Genome Sequence of Anopheles epiroticus epiroticus2.</title>
        <authorList>
            <consortium name="The Broad Institute Genomics Platform"/>
            <person name="Neafsey D.E."/>
            <person name="Howell P."/>
            <person name="Walker B."/>
            <person name="Young S.K."/>
            <person name="Zeng Q."/>
            <person name="Gargeya S."/>
            <person name="Fitzgerald M."/>
            <person name="Haas B."/>
            <person name="Abouelleil A."/>
            <person name="Allen A.W."/>
            <person name="Alvarado L."/>
            <person name="Arachchi H.M."/>
            <person name="Berlin A.M."/>
            <person name="Chapman S.B."/>
            <person name="Gainer-Dewar J."/>
            <person name="Goldberg J."/>
            <person name="Griggs A."/>
            <person name="Gujja S."/>
            <person name="Hansen M."/>
            <person name="Howarth C."/>
            <person name="Imamovic A."/>
            <person name="Ireland A."/>
            <person name="Larimer J."/>
            <person name="McCowan C."/>
            <person name="Murphy C."/>
            <person name="Pearson M."/>
            <person name="Poon T.W."/>
            <person name="Priest M."/>
            <person name="Roberts A."/>
            <person name="Saif S."/>
            <person name="Shea T."/>
            <person name="Sisk P."/>
            <person name="Sykes S."/>
            <person name="Wortman J."/>
            <person name="Nusbaum C."/>
            <person name="Birren B."/>
        </authorList>
    </citation>
    <scope>NUCLEOTIDE SEQUENCE [LARGE SCALE GENOMIC DNA]</scope>
    <source>
        <strain evidence="14">Epiroticus2</strain>
    </source>
</reference>
<dbReference type="InterPro" id="IPR002194">
    <property type="entry name" value="Chaperonin_TCP-1_CS"/>
</dbReference>
<proteinExistence type="inferred from homology"/>
<evidence type="ECO:0000256" key="11">
    <source>
        <dbReference type="RuleBase" id="RU004191"/>
    </source>
</evidence>
<evidence type="ECO:0000313" key="14">
    <source>
        <dbReference type="Proteomes" id="UP000075885"/>
    </source>
</evidence>
<dbReference type="SUPFAM" id="SSF48592">
    <property type="entry name" value="GroEL equatorial domain-like"/>
    <property type="match status" value="1"/>
</dbReference>
<comment type="subcellular location">
    <subcellularLocation>
        <location evidence="1">Cytoplasm</location>
    </subcellularLocation>
</comment>
<dbReference type="InterPro" id="IPR012719">
    <property type="entry name" value="Chap_CCT_gamma"/>
</dbReference>